<dbReference type="EMBL" id="JAAGME010001527">
    <property type="protein sequence ID" value="NEB72392.1"/>
    <property type="molecule type" value="Genomic_DNA"/>
</dbReference>
<dbReference type="GO" id="GO:0016787">
    <property type="term" value="F:hydrolase activity"/>
    <property type="evidence" value="ECO:0007669"/>
    <property type="project" value="UniProtKB-KW"/>
</dbReference>
<feature type="non-terminal residue" evidence="1">
    <location>
        <position position="1"/>
    </location>
</feature>
<keyword evidence="1" id="KW-0378">Hydrolase</keyword>
<dbReference type="AlphaFoldDB" id="A0A6N9VLR9"/>
<name>A0A6N9VLR9_STRMI</name>
<gene>
    <name evidence="1" type="ORF">G3I39_35760</name>
</gene>
<sequence>LDWDDPDGDTLDLALVRARSSAKNEDQRIGSLIFNFGGPGGSGVSTLPAFGDTYETLRGRYDLVSFDPRGVGR</sequence>
<dbReference type="InterPro" id="IPR029058">
    <property type="entry name" value="AB_hydrolase_fold"/>
</dbReference>
<feature type="non-terminal residue" evidence="1">
    <location>
        <position position="73"/>
    </location>
</feature>
<accession>A0A6N9VLR9</accession>
<dbReference type="Proteomes" id="UP000471648">
    <property type="component" value="Unassembled WGS sequence"/>
</dbReference>
<evidence type="ECO:0000313" key="2">
    <source>
        <dbReference type="Proteomes" id="UP000471648"/>
    </source>
</evidence>
<reference evidence="1 2" key="1">
    <citation type="submission" date="2020-01" db="EMBL/GenBank/DDBJ databases">
        <title>Insect and environment-associated Actinomycetes.</title>
        <authorList>
            <person name="Currrie C."/>
            <person name="Chevrette M."/>
            <person name="Carlson C."/>
            <person name="Stubbendieck R."/>
            <person name="Wendt-Pienkowski E."/>
        </authorList>
    </citation>
    <scope>NUCLEOTIDE SEQUENCE [LARGE SCALE GENOMIC DNA]</scope>
    <source>
        <strain evidence="1 2">SID14438</strain>
    </source>
</reference>
<comment type="caution">
    <text evidence="1">The sequence shown here is derived from an EMBL/GenBank/DDBJ whole genome shotgun (WGS) entry which is preliminary data.</text>
</comment>
<dbReference type="SUPFAM" id="SSF53474">
    <property type="entry name" value="alpha/beta-Hydrolases"/>
    <property type="match status" value="1"/>
</dbReference>
<protein>
    <submittedName>
        <fullName evidence="1">Alpha/beta hydrolase</fullName>
    </submittedName>
</protein>
<organism evidence="1 2">
    <name type="scientific">Streptomyces microflavus</name>
    <name type="common">Streptomyces lipmanii</name>
    <dbReference type="NCBI Taxonomy" id="1919"/>
    <lineage>
        <taxon>Bacteria</taxon>
        <taxon>Bacillati</taxon>
        <taxon>Actinomycetota</taxon>
        <taxon>Actinomycetes</taxon>
        <taxon>Kitasatosporales</taxon>
        <taxon>Streptomycetaceae</taxon>
        <taxon>Streptomyces</taxon>
    </lineage>
</organism>
<proteinExistence type="predicted"/>
<evidence type="ECO:0000313" key="1">
    <source>
        <dbReference type="EMBL" id="NEB72392.1"/>
    </source>
</evidence>